<comment type="caution">
    <text evidence="2">The sequence shown here is derived from an EMBL/GenBank/DDBJ whole genome shotgun (WGS) entry which is preliminary data.</text>
</comment>
<dbReference type="InterPro" id="IPR001509">
    <property type="entry name" value="Epimerase_deHydtase"/>
</dbReference>
<name>A0A4U5JLW5_9GAMM</name>
<accession>A0A4U5JLW5</accession>
<evidence type="ECO:0000259" key="1">
    <source>
        <dbReference type="Pfam" id="PF01370"/>
    </source>
</evidence>
<dbReference type="AlphaFoldDB" id="A0A4U5JLW5"/>
<protein>
    <submittedName>
        <fullName evidence="2">NAD-dependent epimerase/dehydratase family protein</fullName>
    </submittedName>
</protein>
<organism evidence="2 3">
    <name type="scientific">Luteimonas gilva</name>
    <dbReference type="NCBI Taxonomy" id="2572684"/>
    <lineage>
        <taxon>Bacteria</taxon>
        <taxon>Pseudomonadati</taxon>
        <taxon>Pseudomonadota</taxon>
        <taxon>Gammaproteobacteria</taxon>
        <taxon>Lysobacterales</taxon>
        <taxon>Lysobacteraceae</taxon>
        <taxon>Luteimonas</taxon>
    </lineage>
</organism>
<dbReference type="Proteomes" id="UP000308707">
    <property type="component" value="Unassembled WGS sequence"/>
</dbReference>
<dbReference type="OrthoDB" id="1247029at2"/>
<evidence type="ECO:0000313" key="3">
    <source>
        <dbReference type="Proteomes" id="UP000308707"/>
    </source>
</evidence>
<dbReference type="EMBL" id="SZUA01000003">
    <property type="protein sequence ID" value="TKR29726.1"/>
    <property type="molecule type" value="Genomic_DNA"/>
</dbReference>
<gene>
    <name evidence="2" type="ORF">FCE95_16540</name>
</gene>
<dbReference type="Pfam" id="PF01370">
    <property type="entry name" value="Epimerase"/>
    <property type="match status" value="1"/>
</dbReference>
<proteinExistence type="predicted"/>
<reference evidence="2 3" key="1">
    <citation type="submission" date="2019-04" db="EMBL/GenBank/DDBJ databases">
        <title>Reference strain of H23.</title>
        <authorList>
            <person name="Luo X."/>
        </authorList>
    </citation>
    <scope>NUCLEOTIDE SEQUENCE [LARGE SCALE GENOMIC DNA]</scope>
    <source>
        <strain evidence="2 3">H23</strain>
    </source>
</reference>
<evidence type="ECO:0000313" key="2">
    <source>
        <dbReference type="EMBL" id="TKR29726.1"/>
    </source>
</evidence>
<dbReference type="InterPro" id="IPR036291">
    <property type="entry name" value="NAD(P)-bd_dom_sf"/>
</dbReference>
<dbReference type="RefSeq" id="WP_137268129.1">
    <property type="nucleotide sequence ID" value="NZ_SZUA01000003.1"/>
</dbReference>
<feature type="domain" description="NAD-dependent epimerase/dehydratase" evidence="1">
    <location>
        <begin position="19"/>
        <end position="143"/>
    </location>
</feature>
<dbReference type="SUPFAM" id="SSF51735">
    <property type="entry name" value="NAD(P)-binding Rossmann-fold domains"/>
    <property type="match status" value="1"/>
</dbReference>
<sequence>MIIGNGLLARSFALEFSTDPDIVVFASGVSNSSESRASEFARERALLDRALDQRRLLVYFGSCGVATAEQDPSPYMQHKQEMEARVLDSGHGLVLRLPQVVGSTSNPHTLINFMRDRILSGQSFTVWSKAQRNLIDVDDIAAIGGRLIRGHRIAPKPISVAAPQSLTVIEIVGLMERILGRKAHYVVEDRGAPLRIDADEACAAAADLGIDMGPGYAERILRKYYAP</sequence>
<dbReference type="Gene3D" id="3.40.50.720">
    <property type="entry name" value="NAD(P)-binding Rossmann-like Domain"/>
    <property type="match status" value="1"/>
</dbReference>
<keyword evidence="3" id="KW-1185">Reference proteome</keyword>